<gene>
    <name evidence="3" type="ORF">SAMN05878391_2588</name>
</gene>
<protein>
    <submittedName>
        <fullName evidence="3">Replication initiator protein A</fullName>
    </submittedName>
</protein>
<evidence type="ECO:0000313" key="4">
    <source>
        <dbReference type="Proteomes" id="UP000219412"/>
    </source>
</evidence>
<dbReference type="InterPro" id="IPR010724">
    <property type="entry name" value="RepA_N"/>
</dbReference>
<accession>A0A285UTE1</accession>
<dbReference type="OrthoDB" id="1695311at2"/>
<feature type="compositionally biased region" description="Basic and acidic residues" evidence="1">
    <location>
        <begin position="127"/>
        <end position="148"/>
    </location>
</feature>
<organism evidence="3 4">
    <name type="scientific">Salinicoccus kekensis</name>
    <dbReference type="NCBI Taxonomy" id="714307"/>
    <lineage>
        <taxon>Bacteria</taxon>
        <taxon>Bacillati</taxon>
        <taxon>Bacillota</taxon>
        <taxon>Bacilli</taxon>
        <taxon>Bacillales</taxon>
        <taxon>Staphylococcaceae</taxon>
        <taxon>Salinicoccus</taxon>
    </lineage>
</organism>
<dbReference type="Proteomes" id="UP000219412">
    <property type="component" value="Unassembled WGS sequence"/>
</dbReference>
<dbReference type="AlphaFoldDB" id="A0A285UTE1"/>
<proteinExistence type="predicted"/>
<feature type="domain" description="Replication initiator A N-terminal" evidence="2">
    <location>
        <begin position="15"/>
        <end position="89"/>
    </location>
</feature>
<dbReference type="EMBL" id="OBQF01000008">
    <property type="protein sequence ID" value="SOC45079.1"/>
    <property type="molecule type" value="Genomic_DNA"/>
</dbReference>
<dbReference type="Pfam" id="PF06970">
    <property type="entry name" value="RepA_N"/>
    <property type="match status" value="1"/>
</dbReference>
<feature type="region of interest" description="Disordered" evidence="1">
    <location>
        <begin position="191"/>
        <end position="220"/>
    </location>
</feature>
<reference evidence="4" key="1">
    <citation type="submission" date="2017-08" db="EMBL/GenBank/DDBJ databases">
        <authorList>
            <person name="Varghese N."/>
            <person name="Submissions S."/>
        </authorList>
    </citation>
    <scope>NUCLEOTIDE SEQUENCE [LARGE SCALE GENOMIC DNA]</scope>
    <source>
        <strain evidence="4">DSM 23173</strain>
    </source>
</reference>
<sequence length="350" mass="42082">MESQRISAQKYNQETFYKLYKFLFKDDRLKQMSDSAKIAYTLFRDRFYLSQQNNWIDKNGHIYLHFTIAEICDVLGCANQKATKLKRELKQFGLLEEERVGFNKPNKIYMLEPKLTEETSEITDMTRTNDNHDTEARESNFRNHDNHTSRNVTITHQEMWKSLSNKNYSIKTNNNKTYYNLNNMYNLEENDNSEKQTSHSSNANHRSQNKVNQSSEEQHKKNFSFNKYPEKLQMELKQLNYQDAKLLMDISNKAKSAVSREYADMKKRLDFTYEFHEFEISQILNRMIQKAKYENVSIAHMSRYISRSIQNYFRKYAEESMQEIIEQDMYEVSLGKHKKVQEWINRIQNH</sequence>
<feature type="region of interest" description="Disordered" evidence="1">
    <location>
        <begin position="127"/>
        <end position="152"/>
    </location>
</feature>
<dbReference type="RefSeq" id="WP_097042835.1">
    <property type="nucleotide sequence ID" value="NZ_OBQF01000008.1"/>
</dbReference>
<feature type="compositionally biased region" description="Polar residues" evidence="1">
    <location>
        <begin position="198"/>
        <end position="215"/>
    </location>
</feature>
<evidence type="ECO:0000313" key="3">
    <source>
        <dbReference type="EMBL" id="SOC45079.1"/>
    </source>
</evidence>
<keyword evidence="4" id="KW-1185">Reference proteome</keyword>
<evidence type="ECO:0000259" key="2">
    <source>
        <dbReference type="Pfam" id="PF06970"/>
    </source>
</evidence>
<evidence type="ECO:0000256" key="1">
    <source>
        <dbReference type="SAM" id="MobiDB-lite"/>
    </source>
</evidence>
<name>A0A285UTE1_9STAP</name>